<evidence type="ECO:0000256" key="5">
    <source>
        <dbReference type="ARBA" id="ARBA00022989"/>
    </source>
</evidence>
<feature type="transmembrane region" description="Helical" evidence="7">
    <location>
        <begin position="77"/>
        <end position="97"/>
    </location>
</feature>
<dbReference type="Proteomes" id="UP000236884">
    <property type="component" value="Chromosome"/>
</dbReference>
<dbReference type="PANTHER" id="PTHR42718:SF46">
    <property type="entry name" value="BLR6921 PROTEIN"/>
    <property type="match status" value="1"/>
</dbReference>
<sequence length="468" mass="49365">MSISSLPRERLLPLIVAVALFMENIDSNVISTSLPAIALDLGTSPIILKIGVTSYLLALAIFLPASGWIADRFGPKNVFRIAIGVFVVGSLICASATSLPHFVFGRVVQGAAGALMSPVARLLLVRSIDKQSLVDAMAWVSIPALLGPVLGPPLGGFITTYATWHWIFLINVPVGVFGIFMVTRYVPVIEAEKRDPLDLPGLILSGFAVAGLAFGLSVAGFDILPVPLIATLVAGGAISAVLFAVHSRKIEAPALDFSLLRLPTFRASIIGGSLFRIGIGALPFLLPLLMQLGFGLSPFQSGLVTFSAAIGAILMKVAAAYFLRRFGFRKLLTINALIGGFFVAICGLFQPGMSFAFIIAVLVIGGFFRSLQFTSINVLAYAEVEQRQMGRATTLAAVAQQVSLSAGIAVGAFIVETTVKRGGGGAISAEDFPLAFLIVGLATASSFIFFWLLPKDAGEQLSRKTPPQ</sequence>
<keyword evidence="4 7" id="KW-0812">Transmembrane</keyword>
<accession>A0A0S3PWC9</accession>
<evidence type="ECO:0000313" key="10">
    <source>
        <dbReference type="Proteomes" id="UP000236884"/>
    </source>
</evidence>
<keyword evidence="2" id="KW-0813">Transport</keyword>
<feature type="transmembrane region" description="Helical" evidence="7">
    <location>
        <begin position="434"/>
        <end position="453"/>
    </location>
</feature>
<gene>
    <name evidence="9" type="primary">hsrA</name>
    <name evidence="9" type="ORF">GJW-30_1_02746</name>
</gene>
<protein>
    <submittedName>
        <fullName evidence="9">Putative transport protein HsrA</fullName>
    </submittedName>
</protein>
<evidence type="ECO:0000313" key="9">
    <source>
        <dbReference type="EMBL" id="BAT60210.1"/>
    </source>
</evidence>
<dbReference type="GO" id="GO:0022857">
    <property type="term" value="F:transmembrane transporter activity"/>
    <property type="evidence" value="ECO:0007669"/>
    <property type="project" value="InterPro"/>
</dbReference>
<feature type="transmembrane region" description="Helical" evidence="7">
    <location>
        <begin position="227"/>
        <end position="246"/>
    </location>
</feature>
<evidence type="ECO:0000256" key="1">
    <source>
        <dbReference type="ARBA" id="ARBA00004651"/>
    </source>
</evidence>
<evidence type="ECO:0000256" key="2">
    <source>
        <dbReference type="ARBA" id="ARBA00022448"/>
    </source>
</evidence>
<feature type="transmembrane region" description="Helical" evidence="7">
    <location>
        <begin position="46"/>
        <end position="65"/>
    </location>
</feature>
<evidence type="ECO:0000259" key="8">
    <source>
        <dbReference type="PROSITE" id="PS50850"/>
    </source>
</evidence>
<keyword evidence="6 7" id="KW-0472">Membrane</keyword>
<feature type="transmembrane region" description="Helical" evidence="7">
    <location>
        <begin position="331"/>
        <end position="350"/>
    </location>
</feature>
<name>A0A0S3PWC9_9BRAD</name>
<dbReference type="AlphaFoldDB" id="A0A0S3PWC9"/>
<feature type="transmembrane region" description="Helical" evidence="7">
    <location>
        <begin position="164"/>
        <end position="187"/>
    </location>
</feature>
<dbReference type="PROSITE" id="PS50850">
    <property type="entry name" value="MFS"/>
    <property type="match status" value="1"/>
</dbReference>
<dbReference type="Gene3D" id="1.20.1250.20">
    <property type="entry name" value="MFS general substrate transporter like domains"/>
    <property type="match status" value="1"/>
</dbReference>
<feature type="transmembrane region" description="Helical" evidence="7">
    <location>
        <begin position="136"/>
        <end position="158"/>
    </location>
</feature>
<keyword evidence="5 7" id="KW-1133">Transmembrane helix</keyword>
<dbReference type="PANTHER" id="PTHR42718">
    <property type="entry name" value="MAJOR FACILITATOR SUPERFAMILY MULTIDRUG TRANSPORTER MFSC"/>
    <property type="match status" value="1"/>
</dbReference>
<evidence type="ECO:0000256" key="3">
    <source>
        <dbReference type="ARBA" id="ARBA00022475"/>
    </source>
</evidence>
<feature type="transmembrane region" description="Helical" evidence="7">
    <location>
        <begin position="199"/>
        <end position="221"/>
    </location>
</feature>
<dbReference type="EMBL" id="AP014946">
    <property type="protein sequence ID" value="BAT60210.1"/>
    <property type="molecule type" value="Genomic_DNA"/>
</dbReference>
<feature type="transmembrane region" description="Helical" evidence="7">
    <location>
        <begin position="394"/>
        <end position="414"/>
    </location>
</feature>
<dbReference type="RefSeq" id="WP_245408512.1">
    <property type="nucleotide sequence ID" value="NZ_AP014946.1"/>
</dbReference>
<feature type="domain" description="Major facilitator superfamily (MFS) profile" evidence="8">
    <location>
        <begin position="12"/>
        <end position="458"/>
    </location>
</feature>
<dbReference type="Pfam" id="PF07690">
    <property type="entry name" value="MFS_1"/>
    <property type="match status" value="2"/>
</dbReference>
<proteinExistence type="predicted"/>
<evidence type="ECO:0000256" key="4">
    <source>
        <dbReference type="ARBA" id="ARBA00022692"/>
    </source>
</evidence>
<evidence type="ECO:0000256" key="6">
    <source>
        <dbReference type="ARBA" id="ARBA00023136"/>
    </source>
</evidence>
<feature type="transmembrane region" description="Helical" evidence="7">
    <location>
        <begin position="356"/>
        <end position="382"/>
    </location>
</feature>
<dbReference type="InterPro" id="IPR020846">
    <property type="entry name" value="MFS_dom"/>
</dbReference>
<dbReference type="InterPro" id="IPR036259">
    <property type="entry name" value="MFS_trans_sf"/>
</dbReference>
<keyword evidence="3" id="KW-1003">Cell membrane</keyword>
<feature type="transmembrane region" description="Helical" evidence="7">
    <location>
        <begin position="302"/>
        <end position="324"/>
    </location>
</feature>
<reference evidence="9 10" key="1">
    <citation type="submission" date="2015-08" db="EMBL/GenBank/DDBJ databases">
        <title>Investigation of the bacterial diversity of lava forest soil.</title>
        <authorList>
            <person name="Lee J.S."/>
        </authorList>
    </citation>
    <scope>NUCLEOTIDE SEQUENCE [LARGE SCALE GENOMIC DNA]</scope>
    <source>
        <strain evidence="9 10">GJW-30</strain>
    </source>
</reference>
<dbReference type="Gene3D" id="1.20.1720.10">
    <property type="entry name" value="Multidrug resistance protein D"/>
    <property type="match status" value="1"/>
</dbReference>
<comment type="subcellular location">
    <subcellularLocation>
        <location evidence="1">Cell membrane</location>
        <topology evidence="1">Multi-pass membrane protein</topology>
    </subcellularLocation>
</comment>
<dbReference type="InterPro" id="IPR011701">
    <property type="entry name" value="MFS"/>
</dbReference>
<evidence type="ECO:0000256" key="7">
    <source>
        <dbReference type="SAM" id="Phobius"/>
    </source>
</evidence>
<feature type="transmembrane region" description="Helical" evidence="7">
    <location>
        <begin position="267"/>
        <end position="290"/>
    </location>
</feature>
<dbReference type="KEGG" id="vgo:GJW-30_1_02746"/>
<dbReference type="SUPFAM" id="SSF103473">
    <property type="entry name" value="MFS general substrate transporter"/>
    <property type="match status" value="1"/>
</dbReference>
<keyword evidence="10" id="KW-1185">Reference proteome</keyword>
<feature type="transmembrane region" description="Helical" evidence="7">
    <location>
        <begin position="103"/>
        <end position="124"/>
    </location>
</feature>
<dbReference type="GO" id="GO:0005886">
    <property type="term" value="C:plasma membrane"/>
    <property type="evidence" value="ECO:0007669"/>
    <property type="project" value="UniProtKB-SubCell"/>
</dbReference>
<organism evidence="9 10">
    <name type="scientific">Variibacter gotjawalensis</name>
    <dbReference type="NCBI Taxonomy" id="1333996"/>
    <lineage>
        <taxon>Bacteria</taxon>
        <taxon>Pseudomonadati</taxon>
        <taxon>Pseudomonadota</taxon>
        <taxon>Alphaproteobacteria</taxon>
        <taxon>Hyphomicrobiales</taxon>
        <taxon>Nitrobacteraceae</taxon>
        <taxon>Variibacter</taxon>
    </lineage>
</organism>